<dbReference type="STRING" id="762983.HMPREF9444_02036"/>
<protein>
    <submittedName>
        <fullName evidence="7">RmuC domain protein</fullName>
    </submittedName>
</protein>
<dbReference type="eggNOG" id="COG1322">
    <property type="taxonomic scope" value="Bacteria"/>
</dbReference>
<dbReference type="GO" id="GO:0006310">
    <property type="term" value="P:DNA recombination"/>
    <property type="evidence" value="ECO:0007669"/>
    <property type="project" value="UniProtKB-KW"/>
</dbReference>
<keyword evidence="6" id="KW-0472">Membrane</keyword>
<feature type="transmembrane region" description="Helical" evidence="6">
    <location>
        <begin position="6"/>
        <end position="28"/>
    </location>
</feature>
<gene>
    <name evidence="7" type="ORF">HMPREF9444_02036</name>
</gene>
<keyword evidence="4" id="KW-0233">DNA recombination</keyword>
<keyword evidence="6" id="KW-0812">Transmembrane</keyword>
<name>E8LMP2_SUCHY</name>
<accession>E8LMP2</accession>
<dbReference type="InterPro" id="IPR003798">
    <property type="entry name" value="DNA_recombination_RmuC"/>
</dbReference>
<proteinExistence type="inferred from homology"/>
<organism evidence="7 8">
    <name type="scientific">Succinatimonas hippei (strain DSM 22608 / JCM 16073 / KCTC 15190 / YIT 12066)</name>
    <dbReference type="NCBI Taxonomy" id="762983"/>
    <lineage>
        <taxon>Bacteria</taxon>
        <taxon>Pseudomonadati</taxon>
        <taxon>Pseudomonadota</taxon>
        <taxon>Gammaproteobacteria</taxon>
        <taxon>Aeromonadales</taxon>
        <taxon>Succinivibrionaceae</taxon>
        <taxon>Succinatimonas</taxon>
    </lineage>
</organism>
<comment type="function">
    <text evidence="1">Involved in DNA recombination.</text>
</comment>
<feature type="coiled-coil region" evidence="5">
    <location>
        <begin position="302"/>
        <end position="329"/>
    </location>
</feature>
<dbReference type="Proteomes" id="UP000018458">
    <property type="component" value="Unassembled WGS sequence"/>
</dbReference>
<reference evidence="7 8" key="1">
    <citation type="submission" date="2011-01" db="EMBL/GenBank/DDBJ databases">
        <authorList>
            <person name="Weinstock G."/>
            <person name="Sodergren E."/>
            <person name="Clifton S."/>
            <person name="Fulton L."/>
            <person name="Fulton B."/>
            <person name="Courtney L."/>
            <person name="Fronick C."/>
            <person name="Harrison M."/>
            <person name="Strong C."/>
            <person name="Farmer C."/>
            <person name="Delahaunty K."/>
            <person name="Markovic C."/>
            <person name="Hall O."/>
            <person name="Minx P."/>
            <person name="Tomlinson C."/>
            <person name="Mitreva M."/>
            <person name="Hou S."/>
            <person name="Chen J."/>
            <person name="Wollam A."/>
            <person name="Pepin K.H."/>
            <person name="Johnson M."/>
            <person name="Bhonagiri V."/>
            <person name="Zhang X."/>
            <person name="Suruliraj S."/>
            <person name="Warren W."/>
            <person name="Chinwalla A."/>
            <person name="Mardis E.R."/>
            <person name="Wilson R.K."/>
        </authorList>
    </citation>
    <scope>NUCLEOTIDE SEQUENCE [LARGE SCALE GENOMIC DNA]</scope>
    <source>
        <strain evidence="8">DSM 22608 / JCM 16073 / KCTC 15190 / YIT 12066</strain>
    </source>
</reference>
<evidence type="ECO:0000256" key="1">
    <source>
        <dbReference type="ARBA" id="ARBA00003416"/>
    </source>
</evidence>
<keyword evidence="6" id="KW-1133">Transmembrane helix</keyword>
<sequence>MYSFTFTPLNIVFLLIIFFLLCLSFIFYKKLIKNKMLVSIITQDLDKTKENLLQKENDVAKLTNDNQNLILELTSQKRDNYNLTNQLNEYATNLASSKASIDNLSLERTNLKNEIASLNERIKNVNEQRKIENDKQEHIYKDLEQKLTIIGEKLLKQRSAELQKSGQEQFSLAVKPLKEELSVFREFLNSVQKINSEQAGSLKNELLKLQQAQQSLTKQADELSFALRSNGKSQGIWGEHQLELVLENSGLRKGYEYDREVAGNRSLGENGRPDVVIRLPKGHSIIIDSKCSLTDYTVFINAAKEEERNEALKKHLSSLKSHINELAKAKYNEYLSLNSPSFVFMFVPIDNALSLALKEDSNLYDYAVKNNVYLVSPSNLLPALRVVSNLWVLSTQNDRLRKLASDAQNIYKKCDLVIEAFEDMEKRYKSLGDSIDNAGNRFYRGKGNLRNLLQGFSFNSPKALNEADGAIIEKEPIKKALISK</sequence>
<evidence type="ECO:0000256" key="4">
    <source>
        <dbReference type="ARBA" id="ARBA00023172"/>
    </source>
</evidence>
<dbReference type="OrthoDB" id="9765111at2"/>
<dbReference type="AlphaFoldDB" id="E8LMP2"/>
<dbReference type="RefSeq" id="WP_009144180.1">
    <property type="nucleotide sequence ID" value="NZ_GL831067.1"/>
</dbReference>
<dbReference type="PANTHER" id="PTHR30563">
    <property type="entry name" value="DNA RECOMBINATION PROTEIN RMUC"/>
    <property type="match status" value="1"/>
</dbReference>
<evidence type="ECO:0000313" key="7">
    <source>
        <dbReference type="EMBL" id="EFY06226.1"/>
    </source>
</evidence>
<evidence type="ECO:0000256" key="2">
    <source>
        <dbReference type="ARBA" id="ARBA00009840"/>
    </source>
</evidence>
<evidence type="ECO:0000256" key="5">
    <source>
        <dbReference type="SAM" id="Coils"/>
    </source>
</evidence>
<keyword evidence="8" id="KW-1185">Reference proteome</keyword>
<evidence type="ECO:0000256" key="3">
    <source>
        <dbReference type="ARBA" id="ARBA00023054"/>
    </source>
</evidence>
<feature type="coiled-coil region" evidence="5">
    <location>
        <begin position="45"/>
        <end position="146"/>
    </location>
</feature>
<dbReference type="Pfam" id="PF02646">
    <property type="entry name" value="RmuC"/>
    <property type="match status" value="1"/>
</dbReference>
<comment type="similarity">
    <text evidence="2">Belongs to the RmuC family.</text>
</comment>
<keyword evidence="3 5" id="KW-0175">Coiled coil</keyword>
<evidence type="ECO:0000256" key="6">
    <source>
        <dbReference type="SAM" id="Phobius"/>
    </source>
</evidence>
<dbReference type="HOGENOM" id="CLU_024057_0_1_6"/>
<dbReference type="PANTHER" id="PTHR30563:SF0">
    <property type="entry name" value="DNA RECOMBINATION PROTEIN RMUC"/>
    <property type="match status" value="1"/>
</dbReference>
<dbReference type="EMBL" id="AEVO01000143">
    <property type="protein sequence ID" value="EFY06226.1"/>
    <property type="molecule type" value="Genomic_DNA"/>
</dbReference>
<evidence type="ECO:0000313" key="8">
    <source>
        <dbReference type="Proteomes" id="UP000018458"/>
    </source>
</evidence>
<comment type="caution">
    <text evidence="7">The sequence shown here is derived from an EMBL/GenBank/DDBJ whole genome shotgun (WGS) entry which is preliminary data.</text>
</comment>